<evidence type="ECO:0000256" key="3">
    <source>
        <dbReference type="ARBA" id="ARBA00022801"/>
    </source>
</evidence>
<dbReference type="GO" id="GO:0008237">
    <property type="term" value="F:metallopeptidase activity"/>
    <property type="evidence" value="ECO:0007669"/>
    <property type="project" value="UniProtKB-KW"/>
</dbReference>
<evidence type="ECO:0000259" key="7">
    <source>
        <dbReference type="PROSITE" id="PS50249"/>
    </source>
</evidence>
<dbReference type="OrthoDB" id="9804482at2"/>
<dbReference type="GO" id="GO:0006508">
    <property type="term" value="P:proteolysis"/>
    <property type="evidence" value="ECO:0007669"/>
    <property type="project" value="UniProtKB-KW"/>
</dbReference>
<sequence length="254" mass="27788">MQEFDNLTENLSDNAAEPAAPVRYETPSAFGIKSWAEEDRPREKLMQKGRAALSDAELMAILLGSGTAKLSAVDVAKLVLKAANNDLNTLARFSIKELMRQKGIGEAKAITIVAALELGRRRKEADAAARVTIASSRDIHNLIRPHLQDLPHEEFWVILLNRANVVMRSVSISRGGVAGTVADPKLIFKEALEQLASSIILVHNHPSGNRNPSAADIALTRKLKEAGQFLDLPVLDHLIYTDQGYFSFADEGML</sequence>
<dbReference type="NCBIfam" id="TIGR00608">
    <property type="entry name" value="radc"/>
    <property type="match status" value="1"/>
</dbReference>
<evidence type="ECO:0000256" key="5">
    <source>
        <dbReference type="ARBA" id="ARBA00023049"/>
    </source>
</evidence>
<dbReference type="NCBIfam" id="NF000642">
    <property type="entry name" value="PRK00024.1"/>
    <property type="match status" value="1"/>
</dbReference>
<dbReference type="InterPro" id="IPR025657">
    <property type="entry name" value="RadC_JAB"/>
</dbReference>
<evidence type="ECO:0000313" key="9">
    <source>
        <dbReference type="Proteomes" id="UP000298337"/>
    </source>
</evidence>
<evidence type="ECO:0000256" key="6">
    <source>
        <dbReference type="RuleBase" id="RU003797"/>
    </source>
</evidence>
<accession>A0A4Z0P8R8</accession>
<keyword evidence="5" id="KW-0482">Metalloprotease</keyword>
<dbReference type="PROSITE" id="PS01302">
    <property type="entry name" value="UPF0758"/>
    <property type="match status" value="1"/>
</dbReference>
<organism evidence="8 9">
    <name type="scientific">Hymenobacter fodinae</name>
    <dbReference type="NCBI Taxonomy" id="2510796"/>
    <lineage>
        <taxon>Bacteria</taxon>
        <taxon>Pseudomonadati</taxon>
        <taxon>Bacteroidota</taxon>
        <taxon>Cytophagia</taxon>
        <taxon>Cytophagales</taxon>
        <taxon>Hymenobacteraceae</taxon>
        <taxon>Hymenobacter</taxon>
    </lineage>
</organism>
<dbReference type="Gene3D" id="3.40.140.10">
    <property type="entry name" value="Cytidine Deaminase, domain 2"/>
    <property type="match status" value="1"/>
</dbReference>
<evidence type="ECO:0000256" key="4">
    <source>
        <dbReference type="ARBA" id="ARBA00022833"/>
    </source>
</evidence>
<dbReference type="AlphaFoldDB" id="A0A4Z0P8R8"/>
<dbReference type="SUPFAM" id="SSF47781">
    <property type="entry name" value="RuvA domain 2-like"/>
    <property type="match status" value="1"/>
</dbReference>
<dbReference type="PROSITE" id="PS50249">
    <property type="entry name" value="MPN"/>
    <property type="match status" value="1"/>
</dbReference>
<dbReference type="InterPro" id="IPR037518">
    <property type="entry name" value="MPN"/>
</dbReference>
<dbReference type="PANTHER" id="PTHR30471">
    <property type="entry name" value="DNA REPAIR PROTEIN RADC"/>
    <property type="match status" value="1"/>
</dbReference>
<evidence type="ECO:0000313" key="8">
    <source>
        <dbReference type="EMBL" id="TGE07776.1"/>
    </source>
</evidence>
<dbReference type="Pfam" id="PF04002">
    <property type="entry name" value="RadC"/>
    <property type="match status" value="1"/>
</dbReference>
<dbReference type="SUPFAM" id="SSF102712">
    <property type="entry name" value="JAB1/MPN domain"/>
    <property type="match status" value="1"/>
</dbReference>
<dbReference type="InterPro" id="IPR020891">
    <property type="entry name" value="UPF0758_CS"/>
</dbReference>
<dbReference type="PANTHER" id="PTHR30471:SF3">
    <property type="entry name" value="UPF0758 PROTEIN YEES-RELATED"/>
    <property type="match status" value="1"/>
</dbReference>
<dbReference type="Proteomes" id="UP000298337">
    <property type="component" value="Unassembled WGS sequence"/>
</dbReference>
<proteinExistence type="inferred from homology"/>
<comment type="caution">
    <text evidence="8">The sequence shown here is derived from an EMBL/GenBank/DDBJ whole genome shotgun (WGS) entry which is preliminary data.</text>
</comment>
<dbReference type="GO" id="GO:0046872">
    <property type="term" value="F:metal ion binding"/>
    <property type="evidence" value="ECO:0007669"/>
    <property type="project" value="UniProtKB-KW"/>
</dbReference>
<feature type="domain" description="MPN" evidence="7">
    <location>
        <begin position="132"/>
        <end position="254"/>
    </location>
</feature>
<keyword evidence="9" id="KW-1185">Reference proteome</keyword>
<dbReference type="CDD" id="cd08071">
    <property type="entry name" value="MPN_DUF2466"/>
    <property type="match status" value="1"/>
</dbReference>
<keyword evidence="3" id="KW-0378">Hydrolase</keyword>
<keyword evidence="4" id="KW-0862">Zinc</keyword>
<dbReference type="InterPro" id="IPR001405">
    <property type="entry name" value="UPF0758"/>
</dbReference>
<dbReference type="InterPro" id="IPR010994">
    <property type="entry name" value="RuvA_2-like"/>
</dbReference>
<reference evidence="8 9" key="1">
    <citation type="submission" date="2019-04" db="EMBL/GenBank/DDBJ databases">
        <authorList>
            <person name="Feng G."/>
            <person name="Zhang J."/>
            <person name="Zhu H."/>
        </authorList>
    </citation>
    <scope>NUCLEOTIDE SEQUENCE [LARGE SCALE GENOMIC DNA]</scope>
    <source>
        <strain evidence="8 9">92R-1</strain>
    </source>
</reference>
<gene>
    <name evidence="8" type="ORF">EU556_08455</name>
</gene>
<evidence type="ECO:0000256" key="2">
    <source>
        <dbReference type="ARBA" id="ARBA00022723"/>
    </source>
</evidence>
<keyword evidence="1" id="KW-0645">Protease</keyword>
<comment type="similarity">
    <text evidence="6">Belongs to the UPF0758 family.</text>
</comment>
<dbReference type="InterPro" id="IPR046778">
    <property type="entry name" value="UPF0758_N"/>
</dbReference>
<evidence type="ECO:0000256" key="1">
    <source>
        <dbReference type="ARBA" id="ARBA00022670"/>
    </source>
</evidence>
<keyword evidence="2" id="KW-0479">Metal-binding</keyword>
<dbReference type="Pfam" id="PF20582">
    <property type="entry name" value="UPF0758_N"/>
    <property type="match status" value="1"/>
</dbReference>
<name>A0A4Z0P8R8_9BACT</name>
<dbReference type="EMBL" id="SRLA01000002">
    <property type="protein sequence ID" value="TGE07776.1"/>
    <property type="molecule type" value="Genomic_DNA"/>
</dbReference>
<protein>
    <submittedName>
        <fullName evidence="8">JAB domain-containing protein</fullName>
    </submittedName>
</protein>
<dbReference type="RefSeq" id="WP_135433171.1">
    <property type="nucleotide sequence ID" value="NZ_SRLA01000002.1"/>
</dbReference>